<sequence length="226" mass="23346">MSNTDSFIEEVTEEVRRDRLFATLRRYGWIAVALVVLIVGGAAWNEVNKANIRAGAQATGDALIAAVEADDDAARIAALAEVEVAEPQAQIITDFLLATHQISAGDAAAAATVLDGIATSSADVREIYRQVAAFKSIVAQGDAMPAADRRIALESLAAPGMPLALLAQEQLALVDVEQGDVDAALAKLDAILQDANVSAGLRQRASQLIVALGGTPPSALGAVPGQ</sequence>
<dbReference type="OrthoDB" id="7173339at2"/>
<protein>
    <recommendedName>
        <fullName evidence="4">Tetratricopeptide repeat-like domain-containing protein</fullName>
    </recommendedName>
</protein>
<comment type="caution">
    <text evidence="2">The sequence shown here is derived from an EMBL/GenBank/DDBJ whole genome shotgun (WGS) entry which is preliminary data.</text>
</comment>
<name>A0A2P8FIZ6_9RHOB</name>
<accession>A0A2P8FIZ6</accession>
<proteinExistence type="predicted"/>
<dbReference type="RefSeq" id="WP_106606415.1">
    <property type="nucleotide sequence ID" value="NZ_PYGJ01000001.1"/>
</dbReference>
<keyword evidence="1" id="KW-0812">Transmembrane</keyword>
<keyword evidence="1" id="KW-1133">Transmembrane helix</keyword>
<evidence type="ECO:0008006" key="4">
    <source>
        <dbReference type="Google" id="ProtNLM"/>
    </source>
</evidence>
<organism evidence="2 3">
    <name type="scientific">Shimia abyssi</name>
    <dbReference type="NCBI Taxonomy" id="1662395"/>
    <lineage>
        <taxon>Bacteria</taxon>
        <taxon>Pseudomonadati</taxon>
        <taxon>Pseudomonadota</taxon>
        <taxon>Alphaproteobacteria</taxon>
        <taxon>Rhodobacterales</taxon>
        <taxon>Roseobacteraceae</taxon>
    </lineage>
</organism>
<dbReference type="AlphaFoldDB" id="A0A2P8FIZ6"/>
<keyword evidence="3" id="KW-1185">Reference proteome</keyword>
<dbReference type="EMBL" id="PYGJ01000001">
    <property type="protein sequence ID" value="PSL21681.1"/>
    <property type="molecule type" value="Genomic_DNA"/>
</dbReference>
<reference evidence="2 3" key="1">
    <citation type="submission" date="2018-03" db="EMBL/GenBank/DDBJ databases">
        <title>Genomic Encyclopedia of Archaeal and Bacterial Type Strains, Phase II (KMG-II): from individual species to whole genera.</title>
        <authorList>
            <person name="Goeker M."/>
        </authorList>
    </citation>
    <scope>NUCLEOTIDE SEQUENCE [LARGE SCALE GENOMIC DNA]</scope>
    <source>
        <strain evidence="2 3">DSM 100673</strain>
    </source>
</reference>
<evidence type="ECO:0000313" key="2">
    <source>
        <dbReference type="EMBL" id="PSL21681.1"/>
    </source>
</evidence>
<gene>
    <name evidence="2" type="ORF">CLV88_101105</name>
</gene>
<evidence type="ECO:0000313" key="3">
    <source>
        <dbReference type="Proteomes" id="UP000240418"/>
    </source>
</evidence>
<dbReference type="Proteomes" id="UP000240418">
    <property type="component" value="Unassembled WGS sequence"/>
</dbReference>
<evidence type="ECO:0000256" key="1">
    <source>
        <dbReference type="SAM" id="Phobius"/>
    </source>
</evidence>
<feature type="transmembrane region" description="Helical" evidence="1">
    <location>
        <begin position="26"/>
        <end position="44"/>
    </location>
</feature>
<keyword evidence="1" id="KW-0472">Membrane</keyword>